<reference evidence="3" key="1">
    <citation type="submission" date="2016-06" db="UniProtKB">
        <authorList>
            <consortium name="WormBaseParasite"/>
        </authorList>
    </citation>
    <scope>IDENTIFICATION</scope>
</reference>
<dbReference type="AlphaFoldDB" id="A0A183EDV4"/>
<dbReference type="Proteomes" id="UP000271098">
    <property type="component" value="Unassembled WGS sequence"/>
</dbReference>
<proteinExistence type="predicted"/>
<dbReference type="OrthoDB" id="5826249at2759"/>
<name>A0A183EDV4_9BILA</name>
<dbReference type="WBParaSite" id="GPUH_0001917001-mRNA-1">
    <property type="protein sequence ID" value="GPUH_0001917001-mRNA-1"/>
    <property type="gene ID" value="GPUH_0001917001"/>
</dbReference>
<organism evidence="3">
    <name type="scientific">Gongylonema pulchrum</name>
    <dbReference type="NCBI Taxonomy" id="637853"/>
    <lineage>
        <taxon>Eukaryota</taxon>
        <taxon>Metazoa</taxon>
        <taxon>Ecdysozoa</taxon>
        <taxon>Nematoda</taxon>
        <taxon>Chromadorea</taxon>
        <taxon>Rhabditida</taxon>
        <taxon>Spirurina</taxon>
        <taxon>Spiruromorpha</taxon>
        <taxon>Spiruroidea</taxon>
        <taxon>Gongylonematidae</taxon>
        <taxon>Gongylonema</taxon>
    </lineage>
</organism>
<keyword evidence="2" id="KW-1185">Reference proteome</keyword>
<evidence type="ECO:0000313" key="1">
    <source>
        <dbReference type="EMBL" id="VDN33234.1"/>
    </source>
</evidence>
<protein>
    <submittedName>
        <fullName evidence="3">Transmembrane protein</fullName>
    </submittedName>
</protein>
<evidence type="ECO:0000313" key="3">
    <source>
        <dbReference type="WBParaSite" id="GPUH_0001917001-mRNA-1"/>
    </source>
</evidence>
<gene>
    <name evidence="1" type="ORF">GPUH_LOCUS19145</name>
</gene>
<sequence length="138" mass="15730">MSEHRGTENQAKCEKYVRKEAIFGKRKDALMKENSDGDPAQKRSAKPNMFQLFLFAPFMDPSAPSGLMTNEEVDQRDKQEVLMGEESSSEAMLFARLFHGDSGVRFNFDEVREFLRDPHIALIASDLTVFAIPIFFFG</sequence>
<evidence type="ECO:0000313" key="2">
    <source>
        <dbReference type="Proteomes" id="UP000271098"/>
    </source>
</evidence>
<reference evidence="1 2" key="2">
    <citation type="submission" date="2018-11" db="EMBL/GenBank/DDBJ databases">
        <authorList>
            <consortium name="Pathogen Informatics"/>
        </authorList>
    </citation>
    <scope>NUCLEOTIDE SEQUENCE [LARGE SCALE GENOMIC DNA]</scope>
</reference>
<dbReference type="EMBL" id="UYRT01087998">
    <property type="protein sequence ID" value="VDN33234.1"/>
    <property type="molecule type" value="Genomic_DNA"/>
</dbReference>
<accession>A0A183EDV4</accession>